<sequence>MLHPTIRLPDFRLNTKVSFNHQRLTDKQQAVNVAQKRQVNSLTVGINGRGIRLKTAQAISLCLPCSAI</sequence>
<dbReference type="EMBL" id="UGPN01000002">
    <property type="protein sequence ID" value="STY60075.1"/>
    <property type="molecule type" value="Genomic_DNA"/>
</dbReference>
<protein>
    <submittedName>
        <fullName evidence="1">Heme/hemopexin transporter protein huxB</fullName>
    </submittedName>
</protein>
<name>A0A378MXE2_MANHA</name>
<gene>
    <name evidence="1" type="primary">hxuB_4</name>
    <name evidence="1" type="ORF">NCTC10638_01268</name>
</gene>
<accession>A0A378MXE2</accession>
<organism evidence="1 2">
    <name type="scientific">Mannheimia haemolytica</name>
    <name type="common">Pasteurella haemolytica</name>
    <dbReference type="NCBI Taxonomy" id="75985"/>
    <lineage>
        <taxon>Bacteria</taxon>
        <taxon>Pseudomonadati</taxon>
        <taxon>Pseudomonadota</taxon>
        <taxon>Gammaproteobacteria</taxon>
        <taxon>Pasteurellales</taxon>
        <taxon>Pasteurellaceae</taxon>
        <taxon>Mannheimia</taxon>
    </lineage>
</organism>
<dbReference type="AlphaFoldDB" id="A0A378MXE2"/>
<reference evidence="1 2" key="1">
    <citation type="submission" date="2018-06" db="EMBL/GenBank/DDBJ databases">
        <authorList>
            <consortium name="Pathogen Informatics"/>
            <person name="Doyle S."/>
        </authorList>
    </citation>
    <scope>NUCLEOTIDE SEQUENCE [LARGE SCALE GENOMIC DNA]</scope>
    <source>
        <strain evidence="1 2">NCTC10638</strain>
    </source>
</reference>
<proteinExistence type="predicted"/>
<evidence type="ECO:0000313" key="1">
    <source>
        <dbReference type="EMBL" id="STY60075.1"/>
    </source>
</evidence>
<evidence type="ECO:0000313" key="2">
    <source>
        <dbReference type="Proteomes" id="UP000254802"/>
    </source>
</evidence>
<dbReference type="Proteomes" id="UP000254802">
    <property type="component" value="Unassembled WGS sequence"/>
</dbReference>